<dbReference type="PANTHER" id="PTHR23077:SF171">
    <property type="entry name" value="NUCLEAR VALOSIN-CONTAINING PROTEIN-LIKE"/>
    <property type="match status" value="1"/>
</dbReference>
<dbReference type="Pfam" id="PF00004">
    <property type="entry name" value="AAA"/>
    <property type="match status" value="1"/>
</dbReference>
<dbReference type="EMBL" id="CAJNOU010007876">
    <property type="protein sequence ID" value="CAF1531492.1"/>
    <property type="molecule type" value="Genomic_DNA"/>
</dbReference>
<dbReference type="InterPro" id="IPR050168">
    <property type="entry name" value="AAA_ATPase_domain"/>
</dbReference>
<dbReference type="GO" id="GO:0005634">
    <property type="term" value="C:nucleus"/>
    <property type="evidence" value="ECO:0007669"/>
    <property type="project" value="TreeGrafter"/>
</dbReference>
<sequence length="72" mass="7895">MAKSRGGSAGDGGDAADRVYNQILTEMDGMRAKNKVFVIGATTRKIIMHKAILQLDRLDHLIYIPLPDAQVQ</sequence>
<keyword evidence="1" id="KW-0547">Nucleotide-binding</keyword>
<dbReference type="EMBL" id="CAJOBE010011500">
    <property type="protein sequence ID" value="CAF4132254.1"/>
    <property type="molecule type" value="Genomic_DNA"/>
</dbReference>
<evidence type="ECO:0000313" key="6">
    <source>
        <dbReference type="Proteomes" id="UP000663889"/>
    </source>
</evidence>
<evidence type="ECO:0000313" key="4">
    <source>
        <dbReference type="EMBL" id="CAF1531492.1"/>
    </source>
</evidence>
<reference evidence="4" key="1">
    <citation type="submission" date="2021-02" db="EMBL/GenBank/DDBJ databases">
        <authorList>
            <person name="Nowell W R."/>
        </authorList>
    </citation>
    <scope>NUCLEOTIDE SEQUENCE</scope>
</reference>
<dbReference type="PANTHER" id="PTHR23077">
    <property type="entry name" value="AAA-FAMILY ATPASE"/>
    <property type="match status" value="1"/>
</dbReference>
<dbReference type="GO" id="GO:0016887">
    <property type="term" value="F:ATP hydrolysis activity"/>
    <property type="evidence" value="ECO:0007669"/>
    <property type="project" value="InterPro"/>
</dbReference>
<dbReference type="GO" id="GO:0051228">
    <property type="term" value="P:mitotic spindle disassembly"/>
    <property type="evidence" value="ECO:0007669"/>
    <property type="project" value="TreeGrafter"/>
</dbReference>
<proteinExistence type="predicted"/>
<evidence type="ECO:0000313" key="5">
    <source>
        <dbReference type="EMBL" id="CAF4132254.1"/>
    </source>
</evidence>
<dbReference type="InterPro" id="IPR003959">
    <property type="entry name" value="ATPase_AAA_core"/>
</dbReference>
<evidence type="ECO:0000256" key="2">
    <source>
        <dbReference type="ARBA" id="ARBA00022840"/>
    </source>
</evidence>
<comment type="caution">
    <text evidence="4">The sequence shown here is derived from an EMBL/GenBank/DDBJ whole genome shotgun (WGS) entry which is preliminary data.</text>
</comment>
<dbReference type="GO" id="GO:0097352">
    <property type="term" value="P:autophagosome maturation"/>
    <property type="evidence" value="ECO:0007669"/>
    <property type="project" value="TreeGrafter"/>
</dbReference>
<dbReference type="SUPFAM" id="SSF52540">
    <property type="entry name" value="P-loop containing nucleoside triphosphate hydrolases"/>
    <property type="match status" value="1"/>
</dbReference>
<dbReference type="GO" id="GO:0005829">
    <property type="term" value="C:cytosol"/>
    <property type="evidence" value="ECO:0007669"/>
    <property type="project" value="TreeGrafter"/>
</dbReference>
<gene>
    <name evidence="5" type="ORF">FNK824_LOCUS32803</name>
    <name evidence="4" type="ORF">SEV965_LOCUS37553</name>
</gene>
<dbReference type="GO" id="GO:0030970">
    <property type="term" value="P:retrograde protein transport, ER to cytosol"/>
    <property type="evidence" value="ECO:0007669"/>
    <property type="project" value="TreeGrafter"/>
</dbReference>
<name>A0A815VFW3_9BILA</name>
<dbReference type="GO" id="GO:0034098">
    <property type="term" value="C:VCP-NPL4-UFD1 AAA ATPase complex"/>
    <property type="evidence" value="ECO:0007669"/>
    <property type="project" value="TreeGrafter"/>
</dbReference>
<organism evidence="4 6">
    <name type="scientific">Rotaria sordida</name>
    <dbReference type="NCBI Taxonomy" id="392033"/>
    <lineage>
        <taxon>Eukaryota</taxon>
        <taxon>Metazoa</taxon>
        <taxon>Spiralia</taxon>
        <taxon>Gnathifera</taxon>
        <taxon>Rotifera</taxon>
        <taxon>Eurotatoria</taxon>
        <taxon>Bdelloidea</taxon>
        <taxon>Philodinida</taxon>
        <taxon>Philodinidae</taxon>
        <taxon>Rotaria</taxon>
    </lineage>
</organism>
<accession>A0A815VFW3</accession>
<dbReference type="Gene3D" id="3.40.50.300">
    <property type="entry name" value="P-loop containing nucleotide triphosphate hydrolases"/>
    <property type="match status" value="1"/>
</dbReference>
<evidence type="ECO:0000256" key="1">
    <source>
        <dbReference type="ARBA" id="ARBA00022741"/>
    </source>
</evidence>
<evidence type="ECO:0000259" key="3">
    <source>
        <dbReference type="Pfam" id="PF00004"/>
    </source>
</evidence>
<dbReference type="AlphaFoldDB" id="A0A815VFW3"/>
<dbReference type="InterPro" id="IPR027417">
    <property type="entry name" value="P-loop_NTPase"/>
</dbReference>
<dbReference type="Proteomes" id="UP000663874">
    <property type="component" value="Unassembled WGS sequence"/>
</dbReference>
<dbReference type="GO" id="GO:0031593">
    <property type="term" value="F:polyubiquitin modification-dependent protein binding"/>
    <property type="evidence" value="ECO:0007669"/>
    <property type="project" value="TreeGrafter"/>
</dbReference>
<dbReference type="Proteomes" id="UP000663889">
    <property type="component" value="Unassembled WGS sequence"/>
</dbReference>
<dbReference type="GO" id="GO:0005524">
    <property type="term" value="F:ATP binding"/>
    <property type="evidence" value="ECO:0007669"/>
    <property type="project" value="UniProtKB-KW"/>
</dbReference>
<protein>
    <recommendedName>
        <fullName evidence="3">ATPase AAA-type core domain-containing protein</fullName>
    </recommendedName>
</protein>
<feature type="domain" description="ATPase AAA-type core" evidence="3">
    <location>
        <begin position="4"/>
        <end position="66"/>
    </location>
</feature>
<keyword evidence="2" id="KW-0067">ATP-binding</keyword>